<dbReference type="SUPFAM" id="SSF101478">
    <property type="entry name" value="ADP-ribosylglycohydrolase"/>
    <property type="match status" value="1"/>
</dbReference>
<evidence type="ECO:0000313" key="5">
    <source>
        <dbReference type="Proteomes" id="UP000596092"/>
    </source>
</evidence>
<reference evidence="4 5" key="1">
    <citation type="submission" date="2020-05" db="EMBL/GenBank/DDBJ databases">
        <title>Complete genome of Desulfobulbus oligotrophicus.</title>
        <authorList>
            <person name="Podar M."/>
        </authorList>
    </citation>
    <scope>NUCLEOTIDE SEQUENCE [LARGE SCALE GENOMIC DNA]</scope>
    <source>
        <strain evidence="4 5">Prop6</strain>
    </source>
</reference>
<dbReference type="InterPro" id="IPR050792">
    <property type="entry name" value="ADP-ribosylglycohydrolase"/>
</dbReference>
<dbReference type="EMBL" id="CP054140">
    <property type="protein sequence ID" value="QQG65087.1"/>
    <property type="molecule type" value="Genomic_DNA"/>
</dbReference>
<keyword evidence="5" id="KW-1185">Reference proteome</keyword>
<dbReference type="GO" id="GO:0016787">
    <property type="term" value="F:hydrolase activity"/>
    <property type="evidence" value="ECO:0007669"/>
    <property type="project" value="UniProtKB-KW"/>
</dbReference>
<dbReference type="InterPro" id="IPR005502">
    <property type="entry name" value="Ribosyl_crysJ1"/>
</dbReference>
<proteinExistence type="inferred from homology"/>
<dbReference type="AlphaFoldDB" id="A0A7T5VC22"/>
<gene>
    <name evidence="4" type="ORF">HP555_03995</name>
</gene>
<sequence>MTTQATAMVLASFVADSLALGAHWIYETDVIDQRIGRVESLLAPLSDSFHAGKKRGQFTHYGDQTMVLLESLARKGVFSLADFASSWKSLFSEYQGYIDRATSTTLENMNRNLPLDHCGSSSSDLGGAARIAPLVYRYQHDKKALLAAVQEQTKLTHNNPATLAGADFIAKTAWGVLQGSEPAEAMEQALDQGVADIDLDNRIRGGLDSGGKDTRTVIKQFGQVCGIAAALPGAIHLILTYSNDLRAALIENVMAGGDSAARGLVVGMVLGAYLGEKAIPEQWLMDMEKTDAIRELMTTIDTAA</sequence>
<evidence type="ECO:0000256" key="3">
    <source>
        <dbReference type="PIRSR" id="PIRSR605502-1"/>
    </source>
</evidence>
<keyword evidence="2 4" id="KW-0378">Hydrolase</keyword>
<dbReference type="Gene3D" id="1.10.4080.10">
    <property type="entry name" value="ADP-ribosylation/Crystallin J1"/>
    <property type="match status" value="1"/>
</dbReference>
<evidence type="ECO:0000256" key="1">
    <source>
        <dbReference type="ARBA" id="ARBA00010702"/>
    </source>
</evidence>
<evidence type="ECO:0000313" key="4">
    <source>
        <dbReference type="EMBL" id="QQG65087.1"/>
    </source>
</evidence>
<dbReference type="KEGG" id="dog:HP555_03995"/>
<dbReference type="GO" id="GO:0046872">
    <property type="term" value="F:metal ion binding"/>
    <property type="evidence" value="ECO:0007669"/>
    <property type="project" value="UniProtKB-KW"/>
</dbReference>
<dbReference type="Pfam" id="PF03747">
    <property type="entry name" value="ADP_ribosyl_GH"/>
    <property type="match status" value="1"/>
</dbReference>
<feature type="binding site" evidence="3">
    <location>
        <position position="59"/>
    </location>
    <ligand>
        <name>Mg(2+)</name>
        <dbReference type="ChEBI" id="CHEBI:18420"/>
        <label>1</label>
    </ligand>
</feature>
<dbReference type="PANTHER" id="PTHR16222:SF24">
    <property type="entry name" value="ADP-RIBOSYLHYDROLASE ARH3"/>
    <property type="match status" value="1"/>
</dbReference>
<dbReference type="RefSeq" id="WP_199263903.1">
    <property type="nucleotide sequence ID" value="NZ_CP054140.1"/>
</dbReference>
<comment type="similarity">
    <text evidence="1">Belongs to the ADP-ribosylglycohydrolase family.</text>
</comment>
<accession>A0A7T5VC22</accession>
<dbReference type="PANTHER" id="PTHR16222">
    <property type="entry name" value="ADP-RIBOSYLGLYCOHYDROLASE"/>
    <property type="match status" value="1"/>
</dbReference>
<comment type="cofactor">
    <cofactor evidence="3">
        <name>Mg(2+)</name>
        <dbReference type="ChEBI" id="CHEBI:18420"/>
    </cofactor>
    <text evidence="3">Binds 2 magnesium ions per subunit.</text>
</comment>
<organism evidence="4 5">
    <name type="scientific">Desulfobulbus oligotrophicus</name>
    <dbReference type="NCBI Taxonomy" id="1909699"/>
    <lineage>
        <taxon>Bacteria</taxon>
        <taxon>Pseudomonadati</taxon>
        <taxon>Thermodesulfobacteriota</taxon>
        <taxon>Desulfobulbia</taxon>
        <taxon>Desulfobulbales</taxon>
        <taxon>Desulfobulbaceae</taxon>
        <taxon>Desulfobulbus</taxon>
    </lineage>
</organism>
<keyword evidence="3" id="KW-0460">Magnesium</keyword>
<feature type="binding site" evidence="3">
    <location>
        <position position="258"/>
    </location>
    <ligand>
        <name>Mg(2+)</name>
        <dbReference type="ChEBI" id="CHEBI:18420"/>
        <label>1</label>
    </ligand>
</feature>
<name>A0A7T5VC22_9BACT</name>
<dbReference type="InterPro" id="IPR036705">
    <property type="entry name" value="Ribosyl_crysJ1_sf"/>
</dbReference>
<dbReference type="Proteomes" id="UP000596092">
    <property type="component" value="Chromosome"/>
</dbReference>
<evidence type="ECO:0000256" key="2">
    <source>
        <dbReference type="ARBA" id="ARBA00022801"/>
    </source>
</evidence>
<protein>
    <submittedName>
        <fullName evidence="4">ADP-ribosylglycohydrolase family protein</fullName>
    </submittedName>
</protein>
<keyword evidence="3" id="KW-0479">Metal-binding</keyword>